<dbReference type="Pfam" id="PF00271">
    <property type="entry name" value="Helicase_C"/>
    <property type="match status" value="1"/>
</dbReference>
<proteinExistence type="inferred from homology"/>
<feature type="region of interest" description="Disordered" evidence="10">
    <location>
        <begin position="469"/>
        <end position="519"/>
    </location>
</feature>
<keyword evidence="14" id="KW-1185">Reference proteome</keyword>
<dbReference type="GO" id="GO:0003677">
    <property type="term" value="F:DNA binding"/>
    <property type="evidence" value="ECO:0007669"/>
    <property type="project" value="UniProtKB-KW"/>
</dbReference>
<evidence type="ECO:0000256" key="6">
    <source>
        <dbReference type="ARBA" id="ARBA00023242"/>
    </source>
</evidence>
<dbReference type="SUPFAM" id="SSF52540">
    <property type="entry name" value="P-loop containing nucleoside triphosphate hydrolases"/>
    <property type="match status" value="1"/>
</dbReference>
<organism evidence="13 14">
    <name type="scientific">Mytilus edulis</name>
    <name type="common">Blue mussel</name>
    <dbReference type="NCBI Taxonomy" id="6550"/>
    <lineage>
        <taxon>Eukaryota</taxon>
        <taxon>Metazoa</taxon>
        <taxon>Spiralia</taxon>
        <taxon>Lophotrochozoa</taxon>
        <taxon>Mollusca</taxon>
        <taxon>Bivalvia</taxon>
        <taxon>Autobranchia</taxon>
        <taxon>Pteriomorphia</taxon>
        <taxon>Mytilida</taxon>
        <taxon>Mytiloidea</taxon>
        <taxon>Mytilidae</taxon>
        <taxon>Mytilinae</taxon>
        <taxon>Mytilus</taxon>
    </lineage>
</organism>
<feature type="compositionally biased region" description="Acidic residues" evidence="10">
    <location>
        <begin position="472"/>
        <end position="500"/>
    </location>
</feature>
<dbReference type="GO" id="GO:0005634">
    <property type="term" value="C:nucleus"/>
    <property type="evidence" value="ECO:0007669"/>
    <property type="project" value="TreeGrafter"/>
</dbReference>
<dbReference type="Proteomes" id="UP000683360">
    <property type="component" value="Unassembled WGS sequence"/>
</dbReference>
<dbReference type="GO" id="GO:0005524">
    <property type="term" value="F:ATP binding"/>
    <property type="evidence" value="ECO:0007669"/>
    <property type="project" value="UniProtKB-KW"/>
</dbReference>
<sequence length="519" mass="58769">MDTDVISAAIDFGLQKLSFTEIKINQRKVVESFLAGKDVFFCSPTGSGKSLTFEIAPFVFKYLQKNDMCIVLVISPLTSLMRTQTQALNRKGIKAVYLKDITSPSNFEDSLTNLSLVDVKDGKIDIIFSSPESLIGHERKLLLDLAKKNFIKTVFVDEAHCIKKFGLPDKKKKKLAYRPCYGRLDEIRSLVGGHVPVVALTATATEETKAVIKKQLCMDNCSEIMVNPDKKNVTYWVHNLPSDDICTNFRWLVNLLRGYKQATSRMIIFFRQIKHMADVYEYLETSLKHDAYIDFKEGGPNDNRNRLFDMFHMKTDDDVKDFICTSYMNPNGNIRVVLCSTSFSMGLDVKGVDTVIHYGPANDVDDYVQESGRAGREPSQQCNAILLTYKRCLGSQNIFPSMKEYVKSKTCRRAFILNIFKTIVEHAHIPHFCCDICRLSCKCACSCEDECVCTNTCNQVLPKINTAIMSNEDNDDSDDNDDNDITELDDMFSSDSDSDVLESSTRKPQVIYSSDDEMF</sequence>
<keyword evidence="3" id="KW-0067">ATP-binding</keyword>
<comment type="catalytic activity">
    <reaction evidence="7">
        <text>Couples ATP hydrolysis with the unwinding of duplex DNA by translocating in the 3'-5' direction.</text>
        <dbReference type="EC" id="5.6.2.4"/>
    </reaction>
</comment>
<evidence type="ECO:0000256" key="5">
    <source>
        <dbReference type="ARBA" id="ARBA00023235"/>
    </source>
</evidence>
<dbReference type="GO" id="GO:0000724">
    <property type="term" value="P:double-strand break repair via homologous recombination"/>
    <property type="evidence" value="ECO:0007669"/>
    <property type="project" value="TreeGrafter"/>
</dbReference>
<dbReference type="GO" id="GO:0009378">
    <property type="term" value="F:four-way junction helicase activity"/>
    <property type="evidence" value="ECO:0007669"/>
    <property type="project" value="TreeGrafter"/>
</dbReference>
<evidence type="ECO:0000256" key="7">
    <source>
        <dbReference type="ARBA" id="ARBA00034617"/>
    </source>
</evidence>
<keyword evidence="4" id="KW-0238">DNA-binding</keyword>
<accession>A0A8S3SSU3</accession>
<dbReference type="EC" id="5.6.2.4" evidence="8"/>
<evidence type="ECO:0000259" key="11">
    <source>
        <dbReference type="PROSITE" id="PS51192"/>
    </source>
</evidence>
<gene>
    <name evidence="13" type="ORF">MEDL_37196</name>
</gene>
<evidence type="ECO:0000256" key="1">
    <source>
        <dbReference type="ARBA" id="ARBA00005446"/>
    </source>
</evidence>
<dbReference type="PANTHER" id="PTHR13710">
    <property type="entry name" value="DNA HELICASE RECQ FAMILY MEMBER"/>
    <property type="match status" value="1"/>
</dbReference>
<keyword evidence="2" id="KW-0547">Nucleotide-binding</keyword>
<evidence type="ECO:0000259" key="12">
    <source>
        <dbReference type="PROSITE" id="PS51194"/>
    </source>
</evidence>
<keyword evidence="6" id="KW-0539">Nucleus</keyword>
<keyword evidence="5" id="KW-0413">Isomerase</keyword>
<feature type="domain" description="Helicase ATP-binding" evidence="11">
    <location>
        <begin position="30"/>
        <end position="222"/>
    </location>
</feature>
<dbReference type="PROSITE" id="PS51192">
    <property type="entry name" value="HELICASE_ATP_BIND_1"/>
    <property type="match status" value="1"/>
</dbReference>
<name>A0A8S3SSU3_MYTED</name>
<evidence type="ECO:0000256" key="4">
    <source>
        <dbReference type="ARBA" id="ARBA00023125"/>
    </source>
</evidence>
<dbReference type="PROSITE" id="PS51194">
    <property type="entry name" value="HELICASE_CTER"/>
    <property type="match status" value="1"/>
</dbReference>
<dbReference type="AlphaFoldDB" id="A0A8S3SSU3"/>
<dbReference type="Gene3D" id="3.40.50.300">
    <property type="entry name" value="P-loop containing nucleotide triphosphate hydrolases"/>
    <property type="match status" value="2"/>
</dbReference>
<dbReference type="GO" id="GO:0005737">
    <property type="term" value="C:cytoplasm"/>
    <property type="evidence" value="ECO:0007669"/>
    <property type="project" value="TreeGrafter"/>
</dbReference>
<dbReference type="SMART" id="SM00490">
    <property type="entry name" value="HELICc"/>
    <property type="match status" value="1"/>
</dbReference>
<comment type="similarity">
    <text evidence="1">Belongs to the helicase family. RecQ subfamily.</text>
</comment>
<evidence type="ECO:0000256" key="10">
    <source>
        <dbReference type="SAM" id="MobiDB-lite"/>
    </source>
</evidence>
<dbReference type="InterPro" id="IPR027417">
    <property type="entry name" value="P-loop_NTPase"/>
</dbReference>
<reference evidence="13" key="1">
    <citation type="submission" date="2021-03" db="EMBL/GenBank/DDBJ databases">
        <authorList>
            <person name="Bekaert M."/>
        </authorList>
    </citation>
    <scope>NUCLEOTIDE SEQUENCE</scope>
</reference>
<dbReference type="InterPro" id="IPR011545">
    <property type="entry name" value="DEAD/DEAH_box_helicase_dom"/>
</dbReference>
<feature type="domain" description="Helicase C-terminal" evidence="12">
    <location>
        <begin position="254"/>
        <end position="423"/>
    </location>
</feature>
<protein>
    <recommendedName>
        <fullName evidence="8">DNA 3'-5' helicase</fullName>
        <ecNumber evidence="8">5.6.2.4</ecNumber>
    </recommendedName>
    <alternativeName>
        <fullName evidence="9">DNA 3'-5' helicase BLM</fullName>
    </alternativeName>
</protein>
<dbReference type="GO" id="GO:0043138">
    <property type="term" value="F:3'-5' DNA helicase activity"/>
    <property type="evidence" value="ECO:0007669"/>
    <property type="project" value="UniProtKB-EC"/>
</dbReference>
<dbReference type="OrthoDB" id="10066805at2759"/>
<evidence type="ECO:0000256" key="8">
    <source>
        <dbReference type="ARBA" id="ARBA00034808"/>
    </source>
</evidence>
<comment type="caution">
    <text evidence="13">The sequence shown here is derived from an EMBL/GenBank/DDBJ whole genome shotgun (WGS) entry which is preliminary data.</text>
</comment>
<evidence type="ECO:0000313" key="14">
    <source>
        <dbReference type="Proteomes" id="UP000683360"/>
    </source>
</evidence>
<dbReference type="PANTHER" id="PTHR13710:SF153">
    <property type="entry name" value="RECQ-LIKE DNA HELICASE BLM"/>
    <property type="match status" value="1"/>
</dbReference>
<dbReference type="EMBL" id="CAJPWZ010001794">
    <property type="protein sequence ID" value="CAG2223910.1"/>
    <property type="molecule type" value="Genomic_DNA"/>
</dbReference>
<evidence type="ECO:0000313" key="13">
    <source>
        <dbReference type="EMBL" id="CAG2223910.1"/>
    </source>
</evidence>
<dbReference type="InterPro" id="IPR001650">
    <property type="entry name" value="Helicase_C-like"/>
</dbReference>
<evidence type="ECO:0000256" key="2">
    <source>
        <dbReference type="ARBA" id="ARBA00022741"/>
    </source>
</evidence>
<dbReference type="SMART" id="SM00487">
    <property type="entry name" value="DEXDc"/>
    <property type="match status" value="1"/>
</dbReference>
<dbReference type="Pfam" id="PF00270">
    <property type="entry name" value="DEAD"/>
    <property type="match status" value="1"/>
</dbReference>
<dbReference type="GO" id="GO:0005694">
    <property type="term" value="C:chromosome"/>
    <property type="evidence" value="ECO:0007669"/>
    <property type="project" value="TreeGrafter"/>
</dbReference>
<evidence type="ECO:0000256" key="3">
    <source>
        <dbReference type="ARBA" id="ARBA00022840"/>
    </source>
</evidence>
<evidence type="ECO:0000256" key="9">
    <source>
        <dbReference type="ARBA" id="ARBA00044542"/>
    </source>
</evidence>
<dbReference type="InterPro" id="IPR014001">
    <property type="entry name" value="Helicase_ATP-bd"/>
</dbReference>